<evidence type="ECO:0000313" key="2">
    <source>
        <dbReference type="Proteomes" id="UP001597506"/>
    </source>
</evidence>
<keyword evidence="2" id="KW-1185">Reference proteome</keyword>
<accession>A0ABW5RV12</accession>
<dbReference type="RefSeq" id="WP_071412390.1">
    <property type="nucleotide sequence ID" value="NZ_JBHUMF010000031.1"/>
</dbReference>
<sequence length="100" mass="11783">MAFGIKKTELLQWKKNIEEGNISFLTHYWLDDRFPGCTTVTKVGCNNIDKLSLWGQKYGLKKEWIHHRKGYPHFDLLGDTQKEILSKEGLSAQLERFKRE</sequence>
<reference evidence="2" key="1">
    <citation type="journal article" date="2019" name="Int. J. Syst. Evol. Microbiol.">
        <title>The Global Catalogue of Microorganisms (GCM) 10K type strain sequencing project: providing services to taxonomists for standard genome sequencing and annotation.</title>
        <authorList>
            <consortium name="The Broad Institute Genomics Platform"/>
            <consortium name="The Broad Institute Genome Sequencing Center for Infectious Disease"/>
            <person name="Wu L."/>
            <person name="Ma J."/>
        </authorList>
    </citation>
    <scope>NUCLEOTIDE SEQUENCE [LARGE SCALE GENOMIC DNA]</scope>
    <source>
        <strain evidence="2">KCTC 3913</strain>
    </source>
</reference>
<proteinExistence type="predicted"/>
<comment type="caution">
    <text evidence="1">The sequence shown here is derived from an EMBL/GenBank/DDBJ whole genome shotgun (WGS) entry which is preliminary data.</text>
</comment>
<evidence type="ECO:0000313" key="1">
    <source>
        <dbReference type="EMBL" id="MFD2682307.1"/>
    </source>
</evidence>
<evidence type="ECO:0008006" key="3">
    <source>
        <dbReference type="Google" id="ProtNLM"/>
    </source>
</evidence>
<dbReference type="EMBL" id="JBHUMF010000031">
    <property type="protein sequence ID" value="MFD2682307.1"/>
    <property type="molecule type" value="Genomic_DNA"/>
</dbReference>
<protein>
    <recommendedName>
        <fullName evidence="3">YneQ</fullName>
    </recommendedName>
</protein>
<organism evidence="1 2">
    <name type="scientific">Bacillus seohaeanensis</name>
    <dbReference type="NCBI Taxonomy" id="284580"/>
    <lineage>
        <taxon>Bacteria</taxon>
        <taxon>Bacillati</taxon>
        <taxon>Bacillota</taxon>
        <taxon>Bacilli</taxon>
        <taxon>Bacillales</taxon>
        <taxon>Bacillaceae</taxon>
        <taxon>Bacillus</taxon>
    </lineage>
</organism>
<dbReference type="Proteomes" id="UP001597506">
    <property type="component" value="Unassembled WGS sequence"/>
</dbReference>
<name>A0ABW5RV12_9BACI</name>
<gene>
    <name evidence="1" type="ORF">ACFSUL_16320</name>
</gene>